<organism evidence="2 3">
    <name type="scientific">Methanoculleus chikugoensis</name>
    <dbReference type="NCBI Taxonomy" id="118126"/>
    <lineage>
        <taxon>Archaea</taxon>
        <taxon>Methanobacteriati</taxon>
        <taxon>Methanobacteriota</taxon>
        <taxon>Stenosarchaea group</taxon>
        <taxon>Methanomicrobia</taxon>
        <taxon>Methanomicrobiales</taxon>
        <taxon>Methanomicrobiaceae</taxon>
        <taxon>Methanoculleus</taxon>
    </lineage>
</organism>
<keyword evidence="2" id="KW-0413">Isomerase</keyword>
<dbReference type="Pfam" id="PF02350">
    <property type="entry name" value="Epimerase_2"/>
    <property type="match status" value="1"/>
</dbReference>
<dbReference type="GO" id="GO:0016853">
    <property type="term" value="F:isomerase activity"/>
    <property type="evidence" value="ECO:0007669"/>
    <property type="project" value="UniProtKB-KW"/>
</dbReference>
<sequence length="359" mass="40015">MHVAVVLGTRPEIIKMSPIIRYCEELDLDYSLIHTGQHYSYEMDAAFFHDLKLPKPGHKLNVGSGTHAEQTGKIMVGLERILIHDRPDVVLVQGDTNTVLGSALSAAKLNVDVGHVEAGLRSWDRTMPEEINRILTDHLSRYLFAPTEKARTNLLQEGIDGEKIRVTGNTVVDAVLQNIEIAEQRSHILHDLDLEPGKYFLLTAHRQENVDDRAKLENLIVAMQDLYSIYGLPILFPAHPRTLKRLNEFGLPVPEGVYVLEPQGYLEFLLLEKSARAILTDSGGIQEEACILHVPCITLRENTERPEALDTGGNILAGTEPKRILQAVSTTLSTEATWMNPFGDGQSGKRIIEVLLSDR</sequence>
<proteinExistence type="predicted"/>
<dbReference type="NCBIfam" id="TIGR00236">
    <property type="entry name" value="wecB"/>
    <property type="match status" value="1"/>
</dbReference>
<feature type="domain" description="UDP-N-acetylglucosamine 2-epimerase" evidence="1">
    <location>
        <begin position="27"/>
        <end position="355"/>
    </location>
</feature>
<dbReference type="InterPro" id="IPR003331">
    <property type="entry name" value="UDP_GlcNAc_Epimerase_2_dom"/>
</dbReference>
<dbReference type="EC" id="5.1.3.23" evidence="2"/>
<name>A0A1M4ML38_9EURY</name>
<dbReference type="RefSeq" id="WP_074369897.1">
    <property type="nucleotide sequence ID" value="NZ_FMID01000038.1"/>
</dbReference>
<dbReference type="Gene3D" id="3.40.50.2000">
    <property type="entry name" value="Glycogen Phosphorylase B"/>
    <property type="match status" value="2"/>
</dbReference>
<dbReference type="PANTHER" id="PTHR43174">
    <property type="entry name" value="UDP-N-ACETYLGLUCOSAMINE 2-EPIMERASE"/>
    <property type="match status" value="1"/>
</dbReference>
<dbReference type="PANTHER" id="PTHR43174:SF1">
    <property type="entry name" value="UDP-N-ACETYLGLUCOSAMINE 2-EPIMERASE"/>
    <property type="match status" value="1"/>
</dbReference>
<gene>
    <name evidence="2" type="primary">wbpI_1</name>
    <name evidence="2" type="ORF">L21_1552</name>
</gene>
<dbReference type="SUPFAM" id="SSF53756">
    <property type="entry name" value="UDP-Glycosyltransferase/glycogen phosphorylase"/>
    <property type="match status" value="1"/>
</dbReference>
<evidence type="ECO:0000313" key="2">
    <source>
        <dbReference type="EMBL" id="SCL75644.1"/>
    </source>
</evidence>
<reference evidence="2 3" key="1">
    <citation type="submission" date="2016-08" db="EMBL/GenBank/DDBJ databases">
        <authorList>
            <person name="Seilhamer J.J."/>
        </authorList>
    </citation>
    <scope>NUCLEOTIDE SEQUENCE [LARGE SCALE GENOMIC DNA]</scope>
    <source>
        <strain evidence="2">L21-II-0</strain>
    </source>
</reference>
<dbReference type="OrthoDB" id="7018at2157"/>
<dbReference type="STRING" id="118126.L21_1552"/>
<protein>
    <submittedName>
        <fullName evidence="2">UDP-2,3-diacetamido-2,3-dideoxy-D-glucuronate 2-epimerase</fullName>
        <ecNumber evidence="2">5.1.3.23</ecNumber>
    </submittedName>
</protein>
<dbReference type="InterPro" id="IPR029767">
    <property type="entry name" value="WecB-like"/>
</dbReference>
<evidence type="ECO:0000259" key="1">
    <source>
        <dbReference type="Pfam" id="PF02350"/>
    </source>
</evidence>
<evidence type="ECO:0000313" key="3">
    <source>
        <dbReference type="Proteomes" id="UP000184671"/>
    </source>
</evidence>
<dbReference type="CDD" id="cd03786">
    <property type="entry name" value="GTB_UDP-GlcNAc_2-Epimerase"/>
    <property type="match status" value="1"/>
</dbReference>
<dbReference type="AlphaFoldDB" id="A0A1M4ML38"/>
<dbReference type="Proteomes" id="UP000184671">
    <property type="component" value="Unassembled WGS sequence"/>
</dbReference>
<accession>A0A1M4ML38</accession>
<dbReference type="EMBL" id="FMID01000038">
    <property type="protein sequence ID" value="SCL75644.1"/>
    <property type="molecule type" value="Genomic_DNA"/>
</dbReference>